<dbReference type="Pfam" id="PF01420">
    <property type="entry name" value="Methylase_S"/>
    <property type="match status" value="2"/>
</dbReference>
<dbReference type="GO" id="GO:0016787">
    <property type="term" value="F:hydrolase activity"/>
    <property type="evidence" value="ECO:0007669"/>
    <property type="project" value="UniProtKB-KW"/>
</dbReference>
<name>A0ABT8JS36_9BACL</name>
<keyword evidence="7" id="KW-0255">Endonuclease</keyword>
<proteinExistence type="inferred from homology"/>
<keyword evidence="5" id="KW-0175">Coiled coil</keyword>
<keyword evidence="7" id="KW-0540">Nuclease</keyword>
<dbReference type="PANTHER" id="PTHR43140">
    <property type="entry name" value="TYPE-1 RESTRICTION ENZYME ECOKI SPECIFICITY PROTEIN"/>
    <property type="match status" value="1"/>
</dbReference>
<dbReference type="Gene3D" id="3.90.220.20">
    <property type="entry name" value="DNA methylase specificity domains"/>
    <property type="match status" value="2"/>
</dbReference>
<dbReference type="InterPro" id="IPR044946">
    <property type="entry name" value="Restrct_endonuc_typeI_TRD_sf"/>
</dbReference>
<feature type="domain" description="Type I restriction modification DNA specificity" evidence="6">
    <location>
        <begin position="29"/>
        <end position="199"/>
    </location>
</feature>
<evidence type="ECO:0000256" key="1">
    <source>
        <dbReference type="ARBA" id="ARBA00010923"/>
    </source>
</evidence>
<dbReference type="EC" id="3.1.21.-" evidence="7"/>
<keyword evidence="8" id="KW-1185">Reference proteome</keyword>
<keyword evidence="2" id="KW-0680">Restriction system</keyword>
<gene>
    <name evidence="7" type="ORF">P5G49_07620</name>
</gene>
<feature type="coiled-coil region" evidence="5">
    <location>
        <begin position="176"/>
        <end position="210"/>
    </location>
</feature>
<evidence type="ECO:0000256" key="2">
    <source>
        <dbReference type="ARBA" id="ARBA00022747"/>
    </source>
</evidence>
<dbReference type="EMBL" id="JAROCC010000005">
    <property type="protein sequence ID" value="MDN4607351.1"/>
    <property type="molecule type" value="Genomic_DNA"/>
</dbReference>
<protein>
    <submittedName>
        <fullName evidence="7">Restriction endonuclease subunit S</fullName>
        <ecNumber evidence="7">3.1.21.-</ecNumber>
    </submittedName>
</protein>
<dbReference type="SUPFAM" id="SSF116734">
    <property type="entry name" value="DNA methylase specificity domain"/>
    <property type="match status" value="2"/>
</dbReference>
<evidence type="ECO:0000256" key="5">
    <source>
        <dbReference type="SAM" id="Coils"/>
    </source>
</evidence>
<evidence type="ECO:0000313" key="7">
    <source>
        <dbReference type="EMBL" id="MDN4607351.1"/>
    </source>
</evidence>
<evidence type="ECO:0000256" key="4">
    <source>
        <dbReference type="ARBA" id="ARBA00038652"/>
    </source>
</evidence>
<keyword evidence="3" id="KW-0238">DNA-binding</keyword>
<feature type="domain" description="Type I restriction modification DNA specificity" evidence="6">
    <location>
        <begin position="265"/>
        <end position="429"/>
    </location>
</feature>
<evidence type="ECO:0000259" key="6">
    <source>
        <dbReference type="Pfam" id="PF01420"/>
    </source>
</evidence>
<organism evidence="7 8">
    <name type="scientific">Sporosarcina highlanderae</name>
    <dbReference type="NCBI Taxonomy" id="3035916"/>
    <lineage>
        <taxon>Bacteria</taxon>
        <taxon>Bacillati</taxon>
        <taxon>Bacillota</taxon>
        <taxon>Bacilli</taxon>
        <taxon>Bacillales</taxon>
        <taxon>Caryophanaceae</taxon>
        <taxon>Sporosarcina</taxon>
    </lineage>
</organism>
<keyword evidence="7" id="KW-0378">Hydrolase</keyword>
<dbReference type="InterPro" id="IPR051212">
    <property type="entry name" value="Type-I_RE_S_subunit"/>
</dbReference>
<dbReference type="GO" id="GO:0004519">
    <property type="term" value="F:endonuclease activity"/>
    <property type="evidence" value="ECO:0007669"/>
    <property type="project" value="UniProtKB-KW"/>
</dbReference>
<dbReference type="Proteomes" id="UP001175097">
    <property type="component" value="Unassembled WGS sequence"/>
</dbReference>
<dbReference type="InterPro" id="IPR000055">
    <property type="entry name" value="Restrct_endonuc_typeI_TRD"/>
</dbReference>
<evidence type="ECO:0000313" key="8">
    <source>
        <dbReference type="Proteomes" id="UP001175097"/>
    </source>
</evidence>
<comment type="caution">
    <text evidence="7">The sequence shown here is derived from an EMBL/GenBank/DDBJ whole genome shotgun (WGS) entry which is preliminary data.</text>
</comment>
<comment type="similarity">
    <text evidence="1">Belongs to the type-I restriction system S methylase family.</text>
</comment>
<dbReference type="RefSeq" id="WP_301242898.1">
    <property type="nucleotide sequence ID" value="NZ_JAROCC010000005.1"/>
</dbReference>
<evidence type="ECO:0000256" key="3">
    <source>
        <dbReference type="ARBA" id="ARBA00023125"/>
    </source>
</evidence>
<comment type="subunit">
    <text evidence="4">The methyltransferase is composed of M and S polypeptides.</text>
</comment>
<reference evidence="7" key="1">
    <citation type="submission" date="2023-03" db="EMBL/GenBank/DDBJ databases">
        <title>MT1 and MT2 Draft Genomes of Novel Species.</title>
        <authorList>
            <person name="Venkateswaran K."/>
        </authorList>
    </citation>
    <scope>NUCLEOTIDE SEQUENCE</scope>
    <source>
        <strain evidence="7">F6_3S_P_2</strain>
    </source>
</reference>
<sequence length="483" mass="55084">MSKKTKTIDEILTEVLIPDEGQPYNLPNNWNWVYSGYVMDFIGGGTPSKSNTNYWNGDIPWSTVKDIKQTYISSTIDYITSEGLKNSSASMALENELLLITRMSPGKCTITKISTAINQDLKIVRPKIEIPTYLLWIFFTFNTPLIESMSTGSTVKGIQVAKLKTIPFPLPPIHEQKRIAEKVERLLSKVNEAKQLIEEAKETLELRRAAILDMSFRGELTKKWREENPNVMDAETLYCKIKESQIGKRKKVKDITNNELRYELPHNWKWVRLGDVFNITSGGTPKRSEPSYYEGDIPWIKTGEVKWNYIYDSEEKINSDAIANSSAKLLPINTVLVAMYGQGLTRGRASILNIEAACNQAVCALLPNENVLSEFLFYYFMEGYQRFRQIAKGGNQENFSATMISEFLLPLPPFEEQKAIVHILEGIFNREEEAESIINLKDMVDELKQCILLKAYRGELGTNDPSEESAIELLKEVLEEQMK</sequence>
<dbReference type="PANTHER" id="PTHR43140:SF1">
    <property type="entry name" value="TYPE I RESTRICTION ENZYME ECOKI SPECIFICITY SUBUNIT"/>
    <property type="match status" value="1"/>
</dbReference>
<dbReference type="CDD" id="cd17285">
    <property type="entry name" value="RMtype1_S_Csp16704I_TRD2-CR2_like"/>
    <property type="match status" value="1"/>
</dbReference>
<dbReference type="CDD" id="cd17287">
    <property type="entry name" value="RMtype1_S_EcoN10ORF171P_TRD2-CR2_like"/>
    <property type="match status" value="1"/>
</dbReference>
<accession>A0ABT8JS36</accession>